<dbReference type="Proteomes" id="UP000374630">
    <property type="component" value="Unassembled WGS sequence"/>
</dbReference>
<organism evidence="3 4">
    <name type="scientific">Bifidobacterium vespertilionis</name>
    <dbReference type="NCBI Taxonomy" id="2562524"/>
    <lineage>
        <taxon>Bacteria</taxon>
        <taxon>Bacillati</taxon>
        <taxon>Actinomycetota</taxon>
        <taxon>Actinomycetes</taxon>
        <taxon>Bifidobacteriales</taxon>
        <taxon>Bifidobacteriaceae</taxon>
        <taxon>Bifidobacterium</taxon>
    </lineage>
</organism>
<dbReference type="InterPro" id="IPR010985">
    <property type="entry name" value="Ribbon_hlx_hlx"/>
</dbReference>
<gene>
    <name evidence="3" type="ORF">EM848_07450</name>
    <name evidence="2" type="ORF">EMO90_09390</name>
</gene>
<accession>A0A5J5E258</accession>
<proteinExistence type="predicted"/>
<feature type="region of interest" description="Disordered" evidence="1">
    <location>
        <begin position="1"/>
        <end position="28"/>
    </location>
</feature>
<feature type="region of interest" description="Disordered" evidence="1">
    <location>
        <begin position="50"/>
        <end position="72"/>
    </location>
</feature>
<dbReference type="AlphaFoldDB" id="A0A5J5E258"/>
<dbReference type="GO" id="GO:0006355">
    <property type="term" value="P:regulation of DNA-templated transcription"/>
    <property type="evidence" value="ECO:0007669"/>
    <property type="project" value="InterPro"/>
</dbReference>
<dbReference type="SUPFAM" id="SSF47598">
    <property type="entry name" value="Ribbon-helix-helix"/>
    <property type="match status" value="1"/>
</dbReference>
<name>A0A5J5E258_9BIFI</name>
<evidence type="ECO:0000313" key="4">
    <source>
        <dbReference type="Proteomes" id="UP000345527"/>
    </source>
</evidence>
<dbReference type="RefSeq" id="WP_150354308.1">
    <property type="nucleotide sequence ID" value="NZ_RZNZ01000013.1"/>
</dbReference>
<evidence type="ECO:0000256" key="1">
    <source>
        <dbReference type="SAM" id="MobiDB-lite"/>
    </source>
</evidence>
<evidence type="ECO:0000313" key="2">
    <source>
        <dbReference type="EMBL" id="KAA8818866.1"/>
    </source>
</evidence>
<comment type="caution">
    <text evidence="3">The sequence shown here is derived from an EMBL/GenBank/DDBJ whole genome shotgun (WGS) entry which is preliminary data.</text>
</comment>
<dbReference type="OrthoDB" id="9953626at2"/>
<dbReference type="CDD" id="cd22231">
    <property type="entry name" value="RHH_NikR_HicB-like"/>
    <property type="match status" value="1"/>
</dbReference>
<dbReference type="EMBL" id="RZOA01000013">
    <property type="protein sequence ID" value="KAA8823000.1"/>
    <property type="molecule type" value="Genomic_DNA"/>
</dbReference>
<dbReference type="EMBL" id="RZNZ01000013">
    <property type="protein sequence ID" value="KAA8818866.1"/>
    <property type="molecule type" value="Genomic_DNA"/>
</dbReference>
<dbReference type="Proteomes" id="UP000345527">
    <property type="component" value="Unassembled WGS sequence"/>
</dbReference>
<protein>
    <submittedName>
        <fullName evidence="3">Uncharacterized protein</fullName>
    </submittedName>
</protein>
<evidence type="ECO:0000313" key="5">
    <source>
        <dbReference type="Proteomes" id="UP000374630"/>
    </source>
</evidence>
<evidence type="ECO:0000313" key="3">
    <source>
        <dbReference type="EMBL" id="KAA8823000.1"/>
    </source>
</evidence>
<reference evidence="4 5" key="1">
    <citation type="journal article" date="2019" name="Syst. Appl. Microbiol.">
        <title>Characterization of Bifidobacterium species in feaces of the Egyptian fruit bat: Description of B. vespertilionis sp. nov. and B. rousetti sp. nov.</title>
        <authorList>
            <person name="Modesto M."/>
            <person name="Satti M."/>
            <person name="Watanabe K."/>
            <person name="Puglisi E."/>
            <person name="Morelli L."/>
            <person name="Huang C.-H."/>
            <person name="Liou J.-S."/>
            <person name="Miyashita M."/>
            <person name="Tamura T."/>
            <person name="Saito S."/>
            <person name="Mori K."/>
            <person name="Huang L."/>
            <person name="Sciavilla P."/>
            <person name="Sandri C."/>
            <person name="Spiezio C."/>
            <person name="Vitali F."/>
            <person name="Cavalieri D."/>
            <person name="Perpetuini G."/>
            <person name="Tofalo R."/>
            <person name="Bonetti A."/>
            <person name="Arita M."/>
            <person name="Mattarelli P."/>
        </authorList>
    </citation>
    <scope>NUCLEOTIDE SEQUENCE [LARGE SCALE GENOMIC DNA]</scope>
    <source>
        <strain evidence="2 5">RST16</strain>
        <strain evidence="3 4">RST8</strain>
    </source>
</reference>
<keyword evidence="5" id="KW-1185">Reference proteome</keyword>
<sequence>MMVQQDENQPDKQDKDTQGTPIVLNDGTVFHNADGSILTEEEIEAEAEAFERGELPGGPGEWGPPMDMPEEMRHPDEFISLHRGRPKISPKDDDPAETISFKLPHSQLDKLDRVAKAHGHTRSELLRIAVDRVLEFA</sequence>